<dbReference type="EMBL" id="GG662840">
    <property type="protein sequence ID" value="EAR88438.2"/>
    <property type="molecule type" value="Genomic_DNA"/>
</dbReference>
<dbReference type="InParanoid" id="Q22TK0"/>
<dbReference type="RefSeq" id="XP_001008683.2">
    <property type="nucleotide sequence ID" value="XM_001008683.3"/>
</dbReference>
<gene>
    <name evidence="1" type="ORF">TTHERM_00170230</name>
</gene>
<name>Q22TK0_TETTS</name>
<dbReference type="Proteomes" id="UP000009168">
    <property type="component" value="Unassembled WGS sequence"/>
</dbReference>
<keyword evidence="2" id="KW-1185">Reference proteome</keyword>
<sequence>MERVQELQQSLNKIYDNFKESQFELVHQFDVQKLEYAESISALSEAKRNLELNRHRITQKKGLLVEGINKRIETCKQLQPQQIYTIEAYDKDNPLYEIFVWIFGVVYKIPTENLELKKTINLLMIEEGREFIIKLAAFNSKDLSEQELEATNILLEKQQEYLSQDIELTKKLQLMKLFNIILMIAHEKELTDDIEFNTKQMIQEQEKVKFYDQDEKCQSLKIQYMKEQQQNNKIFHHALSTISQGLKNLKL</sequence>
<dbReference type="KEGG" id="tet:TTHERM_00170230"/>
<accession>Q22TK0</accession>
<organism evidence="1 2">
    <name type="scientific">Tetrahymena thermophila (strain SB210)</name>
    <dbReference type="NCBI Taxonomy" id="312017"/>
    <lineage>
        <taxon>Eukaryota</taxon>
        <taxon>Sar</taxon>
        <taxon>Alveolata</taxon>
        <taxon>Ciliophora</taxon>
        <taxon>Intramacronucleata</taxon>
        <taxon>Oligohymenophorea</taxon>
        <taxon>Hymenostomatida</taxon>
        <taxon>Tetrahymenina</taxon>
        <taxon>Tetrahymenidae</taxon>
        <taxon>Tetrahymena</taxon>
    </lineage>
</organism>
<dbReference type="GeneID" id="7836404"/>
<protein>
    <submittedName>
        <fullName evidence="1">Uncharacterized protein</fullName>
    </submittedName>
</protein>
<evidence type="ECO:0000313" key="1">
    <source>
        <dbReference type="EMBL" id="EAR88438.2"/>
    </source>
</evidence>
<reference evidence="2" key="1">
    <citation type="journal article" date="2006" name="PLoS Biol.">
        <title>Macronuclear genome sequence of the ciliate Tetrahymena thermophila, a model eukaryote.</title>
        <authorList>
            <person name="Eisen J.A."/>
            <person name="Coyne R.S."/>
            <person name="Wu M."/>
            <person name="Wu D."/>
            <person name="Thiagarajan M."/>
            <person name="Wortman J.R."/>
            <person name="Badger J.H."/>
            <person name="Ren Q."/>
            <person name="Amedeo P."/>
            <person name="Jones K.M."/>
            <person name="Tallon L.J."/>
            <person name="Delcher A.L."/>
            <person name="Salzberg S.L."/>
            <person name="Silva J.C."/>
            <person name="Haas B.J."/>
            <person name="Majoros W.H."/>
            <person name="Farzad M."/>
            <person name="Carlton J.M."/>
            <person name="Smith R.K. Jr."/>
            <person name="Garg J."/>
            <person name="Pearlman R.E."/>
            <person name="Karrer K.M."/>
            <person name="Sun L."/>
            <person name="Manning G."/>
            <person name="Elde N.C."/>
            <person name="Turkewitz A.P."/>
            <person name="Asai D.J."/>
            <person name="Wilkes D.E."/>
            <person name="Wang Y."/>
            <person name="Cai H."/>
            <person name="Collins K."/>
            <person name="Stewart B.A."/>
            <person name="Lee S.R."/>
            <person name="Wilamowska K."/>
            <person name="Weinberg Z."/>
            <person name="Ruzzo W.L."/>
            <person name="Wloga D."/>
            <person name="Gaertig J."/>
            <person name="Frankel J."/>
            <person name="Tsao C.-C."/>
            <person name="Gorovsky M.A."/>
            <person name="Keeling P.J."/>
            <person name="Waller R.F."/>
            <person name="Patron N.J."/>
            <person name="Cherry J.M."/>
            <person name="Stover N.A."/>
            <person name="Krieger C.J."/>
            <person name="del Toro C."/>
            <person name="Ryder H.F."/>
            <person name="Williamson S.C."/>
            <person name="Barbeau R.A."/>
            <person name="Hamilton E.P."/>
            <person name="Orias E."/>
        </authorList>
    </citation>
    <scope>NUCLEOTIDE SEQUENCE [LARGE SCALE GENOMIC DNA]</scope>
    <source>
        <strain evidence="2">SB210</strain>
    </source>
</reference>
<dbReference type="HOGENOM" id="CLU_1108966_0_0_1"/>
<proteinExistence type="predicted"/>
<dbReference type="AlphaFoldDB" id="Q22TK0"/>
<evidence type="ECO:0000313" key="2">
    <source>
        <dbReference type="Proteomes" id="UP000009168"/>
    </source>
</evidence>